<evidence type="ECO:0000256" key="9">
    <source>
        <dbReference type="ARBA" id="ARBA00023204"/>
    </source>
</evidence>
<dbReference type="SUPFAM" id="SSF141259">
    <property type="entry name" value="CarD-like"/>
    <property type="match status" value="1"/>
</dbReference>
<dbReference type="Pfam" id="PF03461">
    <property type="entry name" value="TRCF"/>
    <property type="match status" value="1"/>
</dbReference>
<dbReference type="GO" id="GO:0005524">
    <property type="term" value="F:ATP binding"/>
    <property type="evidence" value="ECO:0007669"/>
    <property type="project" value="UniProtKB-UniRule"/>
</dbReference>
<sequence length="1191" mass="135340">MDSQTYLLQQTPNKQLEEQLQTNQSVLYLGLQGAAKSLLAATLYDQMTERKLVIVAADSIQAEQYIDDLASLSPDTPLYLYNVPDSVAADWAIASPEALSEQIEALDFLQNDQAEGICVIPLLGLKKRVTPPEIWRNLSQTYQLNDEVAARDLLANLLAMGYERVSMTMKPGEVSLRGDIIDVYPLTADGPMRISLGFDEVERITSIDPETQKSIEDKKSIHIIPAHTFTYSKSTLQEKAPQLVDQITPLLNQADDDAVKKQMISVIENEAAAWANGEETQWTRYLQSYIYDETATIVDYLKEDVVMVIDDYARLVENELLLENNVQTHLQSLADSGHLPKQLSLYENAREQLNQFTGRQFYLATLQKGLGHLTFDALYQFHTRPVTNFFEQSEVIKVEFEAWQRTKRTVVVWLKDNAQVRHFQNQLRDLDIQSEATAIDQIFPQKINLVVGGLSSSIEFVQEKVVHLASQDIFKEKKRRRRRQPKLSNAERLKNYQELEPGDYVVHVNHGIGRFVGLDTITIDGIHNDYLSIMFADNASIHVPIDQLHLIQKYVSSEGKEPKLHKMGGTKWAKTKQKVSSKVEDIADELIDLYAERQAQKGYAFSEDTPEQAEFEAAFPYTETEDQVQSIQEMKQDMEKEQPMDRLLVGDVGFGKTEVAMRGIFKALMDGKQTAFLVPTTVLAQQHYETLIERFADFPFHIELLSRFRTKAQQKEAIDGLAKGKVDIIVGTHRLLSKDVKFLDLGLLIVDEEQRFGVKDKERLKALKENVDVLTLTATPIPRTLNMSMLGVRDLSVIETPPANRFPVQTFVMEQHYGAITDAISREIMRGGQVFYLFNNVRDIEKKASELQDLVPDARIGIAHGQMTVLQLETVMMAFVEGEYDVLVTTTIIETGVDIPNANTLIVENADRMGLSTLYQLRGRVGRSSRVAYAYFMYRPERMLSEVSEKRLAALRDFTELGSGFKIAMRDLSIRGAGNLLGKQQHGFVDSVGFDLYSQMLNEAVARKQGKKPQEKPQDVEIDLQVDAYIPESYIADSKQKIEIYKRVNTITDQDAMWDLDDELMDRFGEPPVEVQLLLQVGAIKSYAQNTRAIMIKRVRKNIAITFTSGIDQSVWTPAIFEALEDIPLQLQIKEVDGQLQMNLGIKQRQTEEWLDDILQFFSRFNRLIKKQGLAINSEEDDREDNEGDEA</sequence>
<dbReference type="InterPro" id="IPR011545">
    <property type="entry name" value="DEAD/DEAH_box_helicase_dom"/>
</dbReference>
<comment type="similarity">
    <text evidence="10 13">In the N-terminal section; belongs to the UvrB family.</text>
</comment>
<dbReference type="SMART" id="SM00487">
    <property type="entry name" value="DEXDc"/>
    <property type="match status" value="1"/>
</dbReference>
<dbReference type="Pfam" id="PF17757">
    <property type="entry name" value="UvrB_inter"/>
    <property type="match status" value="1"/>
</dbReference>
<dbReference type="Gene3D" id="3.40.50.300">
    <property type="entry name" value="P-loop containing nucleotide triphosphate hydrolases"/>
    <property type="match status" value="2"/>
</dbReference>
<keyword evidence="5 13" id="KW-0378">Hydrolase</keyword>
<evidence type="ECO:0000256" key="7">
    <source>
        <dbReference type="ARBA" id="ARBA00022840"/>
    </source>
</evidence>
<dbReference type="OrthoDB" id="9804325at2"/>
<keyword evidence="4 13" id="KW-0227">DNA damage</keyword>
<dbReference type="AlphaFoldDB" id="A0A1W1Z3X4"/>
<accession>A0A1W1Z3X4</accession>
<dbReference type="InterPro" id="IPR014001">
    <property type="entry name" value="Helicase_ATP-bd"/>
</dbReference>
<evidence type="ECO:0000256" key="4">
    <source>
        <dbReference type="ARBA" id="ARBA00022763"/>
    </source>
</evidence>
<dbReference type="PROSITE" id="PS51194">
    <property type="entry name" value="HELICASE_CTER"/>
    <property type="match status" value="1"/>
</dbReference>
<dbReference type="Gene3D" id="2.40.10.170">
    <property type="match status" value="1"/>
</dbReference>
<evidence type="ECO:0000256" key="11">
    <source>
        <dbReference type="ARBA" id="ARBA00061399"/>
    </source>
</evidence>
<dbReference type="Pfam" id="PF00270">
    <property type="entry name" value="DEAD"/>
    <property type="match status" value="1"/>
</dbReference>
<dbReference type="Pfam" id="PF00271">
    <property type="entry name" value="Helicase_C"/>
    <property type="match status" value="1"/>
</dbReference>
<dbReference type="GO" id="GO:0016787">
    <property type="term" value="F:hydrolase activity"/>
    <property type="evidence" value="ECO:0007669"/>
    <property type="project" value="UniProtKB-KW"/>
</dbReference>
<protein>
    <recommendedName>
        <fullName evidence="12 13">Transcription-repair-coupling factor</fullName>
        <shortName evidence="13">TRCF</shortName>
        <ecNumber evidence="13">3.6.4.-</ecNumber>
    </recommendedName>
</protein>
<dbReference type="GO" id="GO:0003678">
    <property type="term" value="F:DNA helicase activity"/>
    <property type="evidence" value="ECO:0007669"/>
    <property type="project" value="TreeGrafter"/>
</dbReference>
<dbReference type="SMART" id="SM00490">
    <property type="entry name" value="HELICc"/>
    <property type="match status" value="1"/>
</dbReference>
<dbReference type="InterPro" id="IPR047112">
    <property type="entry name" value="RecG/Mfd"/>
</dbReference>
<dbReference type="InterPro" id="IPR004576">
    <property type="entry name" value="Mfd"/>
</dbReference>
<dbReference type="PROSITE" id="PS51192">
    <property type="entry name" value="HELICASE_ATP_BIND_1"/>
    <property type="match status" value="1"/>
</dbReference>
<dbReference type="InterPro" id="IPR037235">
    <property type="entry name" value="TRCF-like_C_D7"/>
</dbReference>
<dbReference type="InterPro" id="IPR001650">
    <property type="entry name" value="Helicase_C-like"/>
</dbReference>
<comment type="subcellular location">
    <subcellularLocation>
        <location evidence="1 13">Cytoplasm</location>
    </subcellularLocation>
</comment>
<dbReference type="Pfam" id="PF02559">
    <property type="entry name" value="CarD_TRCF_RID"/>
    <property type="match status" value="1"/>
</dbReference>
<evidence type="ECO:0000259" key="15">
    <source>
        <dbReference type="PROSITE" id="PS51194"/>
    </source>
</evidence>
<dbReference type="SMART" id="SM00982">
    <property type="entry name" value="TRCF"/>
    <property type="match status" value="1"/>
</dbReference>
<dbReference type="EC" id="3.6.4.-" evidence="13"/>
<dbReference type="Gene3D" id="3.40.50.11180">
    <property type="match status" value="1"/>
</dbReference>
<dbReference type="SUPFAM" id="SSF52540">
    <property type="entry name" value="P-loop containing nucleoside triphosphate hydrolases"/>
    <property type="match status" value="4"/>
</dbReference>
<dbReference type="InterPro" id="IPR041471">
    <property type="entry name" value="UvrB_inter"/>
</dbReference>
<evidence type="ECO:0000256" key="12">
    <source>
        <dbReference type="ARBA" id="ARBA00070128"/>
    </source>
</evidence>
<dbReference type="InterPro" id="IPR036101">
    <property type="entry name" value="CarD-like/TRCF_RID_sf"/>
</dbReference>
<dbReference type="RefSeq" id="WP_084099236.1">
    <property type="nucleotide sequence ID" value="NZ_FWXK01000005.1"/>
</dbReference>
<evidence type="ECO:0000256" key="2">
    <source>
        <dbReference type="ARBA" id="ARBA00022490"/>
    </source>
</evidence>
<dbReference type="PANTHER" id="PTHR47964">
    <property type="entry name" value="ATP-DEPENDENT DNA HELICASE HOMOLOG RECG, CHLOROPLASTIC"/>
    <property type="match status" value="1"/>
</dbReference>
<dbReference type="GO" id="GO:0005737">
    <property type="term" value="C:cytoplasm"/>
    <property type="evidence" value="ECO:0007669"/>
    <property type="project" value="UniProtKB-SubCell"/>
</dbReference>
<keyword evidence="9 13" id="KW-0234">DNA repair</keyword>
<name>A0A1W1Z3X4_9LACT</name>
<evidence type="ECO:0000313" key="17">
    <source>
        <dbReference type="Proteomes" id="UP000243884"/>
    </source>
</evidence>
<dbReference type="Proteomes" id="UP000243884">
    <property type="component" value="Unassembled WGS sequence"/>
</dbReference>
<dbReference type="InterPro" id="IPR003711">
    <property type="entry name" value="CarD-like/TRCF_RID"/>
</dbReference>
<dbReference type="Gene3D" id="3.90.1150.50">
    <property type="entry name" value="Transcription-repair-coupling factor, D7 domain"/>
    <property type="match status" value="1"/>
</dbReference>
<evidence type="ECO:0000259" key="14">
    <source>
        <dbReference type="PROSITE" id="PS51192"/>
    </source>
</evidence>
<evidence type="ECO:0000256" key="1">
    <source>
        <dbReference type="ARBA" id="ARBA00004496"/>
    </source>
</evidence>
<dbReference type="PANTHER" id="PTHR47964:SF1">
    <property type="entry name" value="ATP-DEPENDENT DNA HELICASE HOMOLOG RECG, CHLOROPLASTIC"/>
    <property type="match status" value="1"/>
</dbReference>
<evidence type="ECO:0000256" key="5">
    <source>
        <dbReference type="ARBA" id="ARBA00022801"/>
    </source>
</evidence>
<proteinExistence type="inferred from homology"/>
<dbReference type="GO" id="GO:0003684">
    <property type="term" value="F:damaged DNA binding"/>
    <property type="evidence" value="ECO:0007669"/>
    <property type="project" value="InterPro"/>
</dbReference>
<dbReference type="NCBIfam" id="TIGR00580">
    <property type="entry name" value="mfd"/>
    <property type="match status" value="1"/>
</dbReference>
<gene>
    <name evidence="13" type="primary">mfd</name>
    <name evidence="16" type="ORF">SAMN04487984_1114</name>
</gene>
<comment type="function">
    <text evidence="13">Couples transcription and DNA repair by recognizing RNA polymerase (RNAP) stalled at DNA lesions. Mediates ATP-dependent release of RNAP and its truncated transcript from the DNA, and recruitment of nucleotide excision repair machinery to the damaged site.</text>
</comment>
<dbReference type="SMART" id="SM01058">
    <property type="entry name" value="CarD_TRCF"/>
    <property type="match status" value="1"/>
</dbReference>
<dbReference type="STRING" id="371602.SAMN04487984_1114"/>
<evidence type="ECO:0000256" key="13">
    <source>
        <dbReference type="HAMAP-Rule" id="MF_00969"/>
    </source>
</evidence>
<keyword evidence="17" id="KW-1185">Reference proteome</keyword>
<dbReference type="Gene3D" id="3.30.2060.10">
    <property type="entry name" value="Penicillin-binding protein 1b domain"/>
    <property type="match status" value="1"/>
</dbReference>
<feature type="domain" description="Helicase C-terminal" evidence="15">
    <location>
        <begin position="812"/>
        <end position="973"/>
    </location>
</feature>
<dbReference type="InterPro" id="IPR027417">
    <property type="entry name" value="P-loop_NTPase"/>
</dbReference>
<dbReference type="InterPro" id="IPR005118">
    <property type="entry name" value="TRCF_C"/>
</dbReference>
<evidence type="ECO:0000256" key="6">
    <source>
        <dbReference type="ARBA" id="ARBA00022806"/>
    </source>
</evidence>
<keyword evidence="8 13" id="KW-0238">DNA-binding</keyword>
<evidence type="ECO:0000256" key="8">
    <source>
        <dbReference type="ARBA" id="ARBA00023125"/>
    </source>
</evidence>
<evidence type="ECO:0000313" key="16">
    <source>
        <dbReference type="EMBL" id="SMC43083.1"/>
    </source>
</evidence>
<evidence type="ECO:0000256" key="3">
    <source>
        <dbReference type="ARBA" id="ARBA00022741"/>
    </source>
</evidence>
<keyword evidence="6" id="KW-0347">Helicase</keyword>
<feature type="domain" description="Helicase ATP-binding" evidence="14">
    <location>
        <begin position="637"/>
        <end position="798"/>
    </location>
</feature>
<comment type="similarity">
    <text evidence="11 13">In the C-terminal section; belongs to the helicase family. RecG subfamily.</text>
</comment>
<evidence type="ECO:0000256" key="10">
    <source>
        <dbReference type="ARBA" id="ARBA00061104"/>
    </source>
</evidence>
<dbReference type="GO" id="GO:0000716">
    <property type="term" value="P:transcription-coupled nucleotide-excision repair, DNA damage recognition"/>
    <property type="evidence" value="ECO:0007669"/>
    <property type="project" value="UniProtKB-UniRule"/>
</dbReference>
<dbReference type="FunFam" id="3.40.50.300:FF:000546">
    <property type="entry name" value="Transcription-repair-coupling factor"/>
    <property type="match status" value="1"/>
</dbReference>
<keyword evidence="7 13" id="KW-0067">ATP-binding</keyword>
<dbReference type="HAMAP" id="MF_00969">
    <property type="entry name" value="TRCF"/>
    <property type="match status" value="1"/>
</dbReference>
<dbReference type="EMBL" id="FWXK01000005">
    <property type="protein sequence ID" value="SMC43083.1"/>
    <property type="molecule type" value="Genomic_DNA"/>
</dbReference>
<keyword evidence="3 13" id="KW-0547">Nucleotide-binding</keyword>
<dbReference type="GO" id="GO:0006355">
    <property type="term" value="P:regulation of DNA-templated transcription"/>
    <property type="evidence" value="ECO:0007669"/>
    <property type="project" value="UniProtKB-UniRule"/>
</dbReference>
<organism evidence="16 17">
    <name type="scientific">Aerococcus suis</name>
    <dbReference type="NCBI Taxonomy" id="371602"/>
    <lineage>
        <taxon>Bacteria</taxon>
        <taxon>Bacillati</taxon>
        <taxon>Bacillota</taxon>
        <taxon>Bacilli</taxon>
        <taxon>Lactobacillales</taxon>
        <taxon>Aerococcaceae</taxon>
        <taxon>Aerococcus</taxon>
    </lineage>
</organism>
<dbReference type="SUPFAM" id="SSF143517">
    <property type="entry name" value="TRCF domain-like"/>
    <property type="match status" value="1"/>
</dbReference>
<keyword evidence="2 13" id="KW-0963">Cytoplasm</keyword>
<dbReference type="CDD" id="cd17991">
    <property type="entry name" value="DEXHc_TRCF"/>
    <property type="match status" value="1"/>
</dbReference>
<reference evidence="17" key="1">
    <citation type="submission" date="2017-04" db="EMBL/GenBank/DDBJ databases">
        <authorList>
            <person name="Varghese N."/>
            <person name="Submissions S."/>
        </authorList>
    </citation>
    <scope>NUCLEOTIDE SEQUENCE [LARGE SCALE GENOMIC DNA]</scope>
    <source>
        <strain evidence="17">DSM 21500</strain>
    </source>
</reference>